<gene>
    <name evidence="2" type="ORF">TKK_007093</name>
</gene>
<organism evidence="2 3">
    <name type="scientific">Trichogramma kaykai</name>
    <dbReference type="NCBI Taxonomy" id="54128"/>
    <lineage>
        <taxon>Eukaryota</taxon>
        <taxon>Metazoa</taxon>
        <taxon>Ecdysozoa</taxon>
        <taxon>Arthropoda</taxon>
        <taxon>Hexapoda</taxon>
        <taxon>Insecta</taxon>
        <taxon>Pterygota</taxon>
        <taxon>Neoptera</taxon>
        <taxon>Endopterygota</taxon>
        <taxon>Hymenoptera</taxon>
        <taxon>Apocrita</taxon>
        <taxon>Proctotrupomorpha</taxon>
        <taxon>Chalcidoidea</taxon>
        <taxon>Trichogrammatidae</taxon>
        <taxon>Trichogramma</taxon>
    </lineage>
</organism>
<protein>
    <submittedName>
        <fullName evidence="2">Uncharacterized protein</fullName>
    </submittedName>
</protein>
<evidence type="ECO:0000313" key="2">
    <source>
        <dbReference type="EMBL" id="KAL3399866.1"/>
    </source>
</evidence>
<keyword evidence="3" id="KW-1185">Reference proteome</keyword>
<proteinExistence type="predicted"/>
<accession>A0ABD2X517</accession>
<name>A0ABD2X517_9HYME</name>
<dbReference type="Proteomes" id="UP001627154">
    <property type="component" value="Unassembled WGS sequence"/>
</dbReference>
<reference evidence="2 3" key="1">
    <citation type="journal article" date="2024" name="bioRxiv">
        <title>A reference genome for Trichogramma kaykai: A tiny desert-dwelling parasitoid wasp with competing sex-ratio distorters.</title>
        <authorList>
            <person name="Culotta J."/>
            <person name="Lindsey A.R."/>
        </authorList>
    </citation>
    <scope>NUCLEOTIDE SEQUENCE [LARGE SCALE GENOMIC DNA]</scope>
    <source>
        <strain evidence="2 3">KSX58</strain>
    </source>
</reference>
<dbReference type="AlphaFoldDB" id="A0ABD2X517"/>
<feature type="chain" id="PRO_5044787820" evidence="1">
    <location>
        <begin position="22"/>
        <end position="237"/>
    </location>
</feature>
<evidence type="ECO:0000256" key="1">
    <source>
        <dbReference type="SAM" id="SignalP"/>
    </source>
</evidence>
<evidence type="ECO:0000313" key="3">
    <source>
        <dbReference type="Proteomes" id="UP001627154"/>
    </source>
</evidence>
<dbReference type="EMBL" id="JBJJXI010000055">
    <property type="protein sequence ID" value="KAL3399866.1"/>
    <property type="molecule type" value="Genomic_DNA"/>
</dbReference>
<feature type="signal peptide" evidence="1">
    <location>
        <begin position="1"/>
        <end position="21"/>
    </location>
</feature>
<keyword evidence="1" id="KW-0732">Signal</keyword>
<comment type="caution">
    <text evidence="2">The sequence shown here is derived from an EMBL/GenBank/DDBJ whole genome shotgun (WGS) entry which is preliminary data.</text>
</comment>
<sequence length="237" mass="23616">MGYFKCIVPLVVLVLVSSASARPATKTSSISGKKLTLLVLDSQAYSAKVAALEPYWTLWVCSITPAVARAPAPTPAARPPRCRVASIWARSASPAPSTAPAPMPTPTPAPTAVVCSAVPVVRPAKPFGNGGGLSPYGGNSGANAQASALANSQAGGYPGFYGGGNSAANAEASAQANSQGNNNYGGFGPGGYGGYNQGLGPYGGSPYGGSPYGQYGGSPGGGYYGRPGGYGGEYYDY</sequence>